<keyword evidence="10 14" id="KW-0408">Iron</keyword>
<dbReference type="GO" id="GO:0009055">
    <property type="term" value="F:electron transfer activity"/>
    <property type="evidence" value="ECO:0007669"/>
    <property type="project" value="InterPro"/>
</dbReference>
<feature type="binding site" description="covalent" evidence="13">
    <location>
        <position position="101"/>
    </location>
    <ligand>
        <name>heme c</name>
        <dbReference type="ChEBI" id="CHEBI:61717"/>
        <label>1</label>
    </ligand>
</feature>
<feature type="binding site" description="covalent" evidence="13">
    <location>
        <position position="243"/>
    </location>
    <ligand>
        <name>heme c</name>
        <dbReference type="ChEBI" id="CHEBI:61717"/>
        <label>2</label>
    </ligand>
</feature>
<evidence type="ECO:0000256" key="13">
    <source>
        <dbReference type="PIRSR" id="PIRSR000294-1"/>
    </source>
</evidence>
<evidence type="ECO:0000256" key="6">
    <source>
        <dbReference type="ARBA" id="ARBA00022729"/>
    </source>
</evidence>
<dbReference type="InterPro" id="IPR036909">
    <property type="entry name" value="Cyt_c-like_dom_sf"/>
</dbReference>
<evidence type="ECO:0000256" key="11">
    <source>
        <dbReference type="ARBA" id="ARBA00058991"/>
    </source>
</evidence>
<feature type="domain" description="Cytochrome c" evidence="15">
    <location>
        <begin position="76"/>
        <end position="184"/>
    </location>
</feature>
<evidence type="ECO:0000259" key="15">
    <source>
        <dbReference type="PROSITE" id="PS51007"/>
    </source>
</evidence>
<gene>
    <name evidence="16" type="ORF">HDE68_000333</name>
</gene>
<evidence type="ECO:0000313" key="17">
    <source>
        <dbReference type="Proteomes" id="UP000537204"/>
    </source>
</evidence>
<evidence type="ECO:0000256" key="9">
    <source>
        <dbReference type="ARBA" id="ARBA00023002"/>
    </source>
</evidence>
<evidence type="ECO:0000256" key="10">
    <source>
        <dbReference type="ARBA" id="ARBA00023004"/>
    </source>
</evidence>
<keyword evidence="6" id="KW-0732">Signal</keyword>
<dbReference type="Proteomes" id="UP000537204">
    <property type="component" value="Unassembled WGS sequence"/>
</dbReference>
<evidence type="ECO:0000256" key="14">
    <source>
        <dbReference type="PIRSR" id="PIRSR000294-2"/>
    </source>
</evidence>
<feature type="domain" description="Cytochrome c" evidence="15">
    <location>
        <begin position="228"/>
        <end position="365"/>
    </location>
</feature>
<dbReference type="GO" id="GO:0004130">
    <property type="term" value="F:cytochrome-c peroxidase activity"/>
    <property type="evidence" value="ECO:0007669"/>
    <property type="project" value="TreeGrafter"/>
</dbReference>
<keyword evidence="8" id="KW-0249">Electron transport</keyword>
<dbReference type="AlphaFoldDB" id="A0A7W9DX33"/>
<evidence type="ECO:0000256" key="7">
    <source>
        <dbReference type="ARBA" id="ARBA00022764"/>
    </source>
</evidence>
<reference evidence="16 17" key="1">
    <citation type="submission" date="2020-08" db="EMBL/GenBank/DDBJ databases">
        <title>Genomic Encyclopedia of Type Strains, Phase IV (KMG-V): Genome sequencing to study the core and pangenomes of soil and plant-associated prokaryotes.</title>
        <authorList>
            <person name="Whitman W."/>
        </authorList>
    </citation>
    <scope>NUCLEOTIDE SEQUENCE [LARGE SCALE GENOMIC DNA]</scope>
    <source>
        <strain evidence="16 17">S3M1</strain>
    </source>
</reference>
<dbReference type="RefSeq" id="WP_183878267.1">
    <property type="nucleotide sequence ID" value="NZ_JACHCE010000001.1"/>
</dbReference>
<dbReference type="GO" id="GO:0020037">
    <property type="term" value="F:heme binding"/>
    <property type="evidence" value="ECO:0007669"/>
    <property type="project" value="InterPro"/>
</dbReference>
<evidence type="ECO:0000256" key="5">
    <source>
        <dbReference type="ARBA" id="ARBA00022723"/>
    </source>
</evidence>
<evidence type="ECO:0000256" key="2">
    <source>
        <dbReference type="ARBA" id="ARBA00004856"/>
    </source>
</evidence>
<keyword evidence="3" id="KW-0813">Transport</keyword>
<proteinExistence type="predicted"/>
<evidence type="ECO:0000256" key="4">
    <source>
        <dbReference type="ARBA" id="ARBA00022617"/>
    </source>
</evidence>
<comment type="PTM">
    <text evidence="13">Binds 2 heme groups per subunit.</text>
</comment>
<accession>A0A7W9DX33</accession>
<dbReference type="Gene3D" id="1.10.760.10">
    <property type="entry name" value="Cytochrome c-like domain"/>
    <property type="match status" value="2"/>
</dbReference>
<name>A0A7W9DX33_9SPHI</name>
<evidence type="ECO:0000313" key="16">
    <source>
        <dbReference type="EMBL" id="MBB5634448.1"/>
    </source>
</evidence>
<feature type="binding site" description="covalent" evidence="13">
    <location>
        <position position="246"/>
    </location>
    <ligand>
        <name>heme c</name>
        <dbReference type="ChEBI" id="CHEBI:61717"/>
        <label>2</label>
    </ligand>
</feature>
<feature type="binding site" description="covalent" evidence="13">
    <location>
        <position position="98"/>
    </location>
    <ligand>
        <name>heme c</name>
        <dbReference type="ChEBI" id="CHEBI:61717"/>
        <label>1</label>
    </ligand>
</feature>
<comment type="cofactor">
    <cofactor evidence="13">
        <name>heme</name>
        <dbReference type="ChEBI" id="CHEBI:30413"/>
    </cofactor>
    <text evidence="13">Binds 2 heme groups.</text>
</comment>
<keyword evidence="5 14" id="KW-0479">Metal-binding</keyword>
<feature type="binding site" description="axial binding residue" evidence="14">
    <location>
        <position position="102"/>
    </location>
    <ligand>
        <name>heme c</name>
        <dbReference type="ChEBI" id="CHEBI:61717"/>
        <label>1</label>
    </ligand>
    <ligandPart>
        <name>Fe</name>
        <dbReference type="ChEBI" id="CHEBI:18248"/>
    </ligandPart>
</feature>
<organism evidence="16 17">
    <name type="scientific">Pedobacter cryoconitis</name>
    <dbReference type="NCBI Taxonomy" id="188932"/>
    <lineage>
        <taxon>Bacteria</taxon>
        <taxon>Pseudomonadati</taxon>
        <taxon>Bacteroidota</taxon>
        <taxon>Sphingobacteriia</taxon>
        <taxon>Sphingobacteriales</taxon>
        <taxon>Sphingobacteriaceae</taxon>
        <taxon>Pedobacter</taxon>
    </lineage>
</organism>
<keyword evidence="4 13" id="KW-0349">Heme</keyword>
<dbReference type="PANTHER" id="PTHR30600">
    <property type="entry name" value="CYTOCHROME C PEROXIDASE-RELATED"/>
    <property type="match status" value="1"/>
</dbReference>
<comment type="subcellular location">
    <subcellularLocation>
        <location evidence="1">Periplasm</location>
    </subcellularLocation>
</comment>
<dbReference type="GO" id="GO:0042597">
    <property type="term" value="C:periplasmic space"/>
    <property type="evidence" value="ECO:0007669"/>
    <property type="project" value="UniProtKB-SubCell"/>
</dbReference>
<protein>
    <recommendedName>
        <fullName evidence="12">Methylamine utilization protein MauG</fullName>
    </recommendedName>
</protein>
<comment type="caution">
    <text evidence="16">The sequence shown here is derived from an EMBL/GenBank/DDBJ whole genome shotgun (WGS) entry which is preliminary data.</text>
</comment>
<evidence type="ECO:0000256" key="8">
    <source>
        <dbReference type="ARBA" id="ARBA00022982"/>
    </source>
</evidence>
<evidence type="ECO:0000256" key="1">
    <source>
        <dbReference type="ARBA" id="ARBA00004418"/>
    </source>
</evidence>
<sequence length="378" mass="42949">MKRILLIISLFFLILTQLSFDSFDRIDGLPADSLRSLYNRPPAMWPKPLIDSGVKWEELGILPNSPVKEGDPATKNLVALGKILFYDPRLSGSNQISCISCHAPEMNWSDGRRVSLGHDQAANSRNAPSLENIWYFKNLFWDGRAGSLEEQLVGPISSDIEMHQDLKLLPAKLKAIKGYAALFSSAYGDGKITQERIAKAIAGYELTFTSRKSDFDYFLEGNTKRLTDQQVQGLHLFRTKARCMNCHSGPLFTDDDFHNLGLTYYKRAKYEDLGRYNVTRKPEDVGKFRTPGLRNVLRTRPWFHNGLFDNIEGVMNMYNNGMPQPQPKPDELNDPLFPKTDVHIKRLNLSKAERDAIIAFLAAITTEPWRITTPELPK</sequence>
<dbReference type="Pfam" id="PF03150">
    <property type="entry name" value="CCP_MauG"/>
    <property type="match status" value="1"/>
</dbReference>
<comment type="pathway">
    <text evidence="2">One-carbon metabolism; methylamine degradation.</text>
</comment>
<dbReference type="SUPFAM" id="SSF46626">
    <property type="entry name" value="Cytochrome c"/>
    <property type="match status" value="2"/>
</dbReference>
<dbReference type="InterPro" id="IPR009056">
    <property type="entry name" value="Cyt_c-like_dom"/>
</dbReference>
<dbReference type="PROSITE" id="PS51007">
    <property type="entry name" value="CYTC"/>
    <property type="match status" value="2"/>
</dbReference>
<dbReference type="GO" id="GO:0046872">
    <property type="term" value="F:metal ion binding"/>
    <property type="evidence" value="ECO:0007669"/>
    <property type="project" value="UniProtKB-KW"/>
</dbReference>
<feature type="binding site" description="axial binding residue" evidence="14">
    <location>
        <position position="247"/>
    </location>
    <ligand>
        <name>heme c</name>
        <dbReference type="ChEBI" id="CHEBI:61717"/>
        <label>2</label>
    </ligand>
    <ligandPart>
        <name>Fe</name>
        <dbReference type="ChEBI" id="CHEBI:18248"/>
    </ligandPart>
</feature>
<evidence type="ECO:0000256" key="12">
    <source>
        <dbReference type="ARBA" id="ARBA00073576"/>
    </source>
</evidence>
<feature type="binding site" description="axial binding residue" evidence="14">
    <location>
        <position position="118"/>
    </location>
    <ligand>
        <name>heme c</name>
        <dbReference type="ChEBI" id="CHEBI:61717"/>
        <label>1</label>
    </ligand>
    <ligandPart>
        <name>Fe</name>
        <dbReference type="ChEBI" id="CHEBI:18248"/>
    </ligandPart>
</feature>
<dbReference type="InterPro" id="IPR026259">
    <property type="entry name" value="MauG/Cytc_peroxidase"/>
</dbReference>
<evidence type="ECO:0000256" key="3">
    <source>
        <dbReference type="ARBA" id="ARBA00022448"/>
    </source>
</evidence>
<dbReference type="InterPro" id="IPR051395">
    <property type="entry name" value="Cytochrome_c_Peroxidase/MauG"/>
</dbReference>
<comment type="function">
    <text evidence="11">Involved in methylamine metabolism. Essential for the maturation of the beta subunit of MADH, presumably via a step in the biosynthesis of tryptophan tryptophylquinone (TTQ), the cofactor of MADH.</text>
</comment>
<dbReference type="FunFam" id="1.10.760.10:FF:000019">
    <property type="entry name" value="Di-heme cytochrome C peroxidase"/>
    <property type="match status" value="1"/>
</dbReference>
<dbReference type="PANTHER" id="PTHR30600:SF10">
    <property type="entry name" value="BLL6722 PROTEIN"/>
    <property type="match status" value="1"/>
</dbReference>
<keyword evidence="7" id="KW-0574">Periplasm</keyword>
<dbReference type="InterPro" id="IPR004852">
    <property type="entry name" value="Di-haem_cyt_c_peroxidsae"/>
</dbReference>
<dbReference type="EMBL" id="JACHCE010000001">
    <property type="protein sequence ID" value="MBB5634448.1"/>
    <property type="molecule type" value="Genomic_DNA"/>
</dbReference>
<dbReference type="PIRSF" id="PIRSF000294">
    <property type="entry name" value="Cytochrome-c_peroxidase"/>
    <property type="match status" value="1"/>
</dbReference>
<keyword evidence="16" id="KW-0575">Peroxidase</keyword>
<keyword evidence="9 16" id="KW-0560">Oxidoreductase</keyword>